<protein>
    <submittedName>
        <fullName evidence="2">DUF262 domain-containing protein</fullName>
    </submittedName>
</protein>
<dbReference type="RefSeq" id="WP_162857308.1">
    <property type="nucleotide sequence ID" value="NZ_CP038145.1"/>
</dbReference>
<sequence length="722" mass="86418">MQPTLMKEHDLYETIQLLESMDKLEFHLIDNSLESLEALVNKNSDLNYVIKNDIGKIIGAILCGFDGQIVTIYSLVVNSSDSNQEKDIKKLLVNKLEKTIYDQKIKNGKFLTFSKDEEDHEFWTEMSFSYNEKFKYFFKNIGLQPRICTRSIESFLNDSKKYFIPSYQRGYRWTEIEVRDLLSDIMEFSERRKNENEWYCLQPLIVKEIKEGDKFEHWEIIDGQQRLTTIFLILKYLGCKSKFTLSYETRKKSQEFLEKVTLKQEENKITNIDFEHIYGAYKKIDEWFKQQDENRKEQFKKIFITQTKVIWYCIDDSENAIDVFTRINSGKIPLTNAELIKGLFLNSSNFKTEDLEKINLIQLGIANEWDNIEYALHDESLWWFINKSRNDLATRIEFIFKLFVELNNKNVNLDDHYAIFRYFYEEFKKGSDIKEIWLKIKNIFQTFEEWYQDKKLYHKIGYLITFGKRIKEIIRLKEGRNKEEFLKEIDDEIRDILHIKEQGNNNLIALNKERLEDLFYEDNSVKRELLRKILLLHNIQTILANDNELSRFPFEKYKKENWDIEHIHAKSTSIIDIETQSNWIRDNFIGKEGGDEFIHRLENKESFETISNEILLSQYRDYDLIDIDNIANLCLLSDTINRSIKNNGFKMKRKDIIESEKQGMFIPICTRNVFLKYYTENVHDLEFWIVEDRSDYRQDIIDKLSGKAGKSDKGSKITNYLE</sequence>
<dbReference type="Pfam" id="PF03235">
    <property type="entry name" value="GmrSD_N"/>
    <property type="match status" value="1"/>
</dbReference>
<proteinExistence type="predicted"/>
<gene>
    <name evidence="2" type="ORF">EXH44_09715</name>
</gene>
<dbReference type="Gene3D" id="3.40.630.30">
    <property type="match status" value="1"/>
</dbReference>
<dbReference type="EMBL" id="CP038145">
    <property type="protein sequence ID" value="QBQ64478.1"/>
    <property type="molecule type" value="Genomic_DNA"/>
</dbReference>
<reference evidence="2 3" key="1">
    <citation type="submission" date="2019-03" db="EMBL/GenBank/DDBJ databases">
        <authorList>
            <person name="Che Y."/>
            <person name="Zhou L."/>
        </authorList>
    </citation>
    <scope>NUCLEOTIDE SEQUENCE [LARGE SCALE GENOMIC DNA]</scope>
    <source>
        <strain evidence="2 3">AIFJ1607</strain>
    </source>
</reference>
<accession>A0A4P7CHF0</accession>
<keyword evidence="3" id="KW-1185">Reference proteome</keyword>
<organism evidence="2 3">
    <name type="scientific">Actinobacillus indolicus</name>
    <dbReference type="NCBI Taxonomy" id="51049"/>
    <lineage>
        <taxon>Bacteria</taxon>
        <taxon>Pseudomonadati</taxon>
        <taxon>Pseudomonadota</taxon>
        <taxon>Gammaproteobacteria</taxon>
        <taxon>Pasteurellales</taxon>
        <taxon>Pasteurellaceae</taxon>
        <taxon>Actinobacillus</taxon>
    </lineage>
</organism>
<dbReference type="InterPro" id="IPR004919">
    <property type="entry name" value="GmrSD_N"/>
</dbReference>
<dbReference type="PANTHER" id="PTHR35149">
    <property type="entry name" value="SLL5132 PROTEIN"/>
    <property type="match status" value="1"/>
</dbReference>
<dbReference type="PANTHER" id="PTHR35149:SF2">
    <property type="entry name" value="DUF262 DOMAIN-CONTAINING PROTEIN"/>
    <property type="match status" value="1"/>
</dbReference>
<evidence type="ECO:0000313" key="2">
    <source>
        <dbReference type="EMBL" id="QBQ64478.1"/>
    </source>
</evidence>
<evidence type="ECO:0000259" key="1">
    <source>
        <dbReference type="Pfam" id="PF03235"/>
    </source>
</evidence>
<dbReference type="Proteomes" id="UP000294444">
    <property type="component" value="Chromosome"/>
</dbReference>
<dbReference type="KEGG" id="aio:EXH44_09715"/>
<dbReference type="AlphaFoldDB" id="A0A4P7CHF0"/>
<name>A0A4P7CHF0_9PAST</name>
<feature type="domain" description="GmrSD restriction endonucleases N-terminal" evidence="1">
    <location>
        <begin position="152"/>
        <end position="344"/>
    </location>
</feature>
<evidence type="ECO:0000313" key="3">
    <source>
        <dbReference type="Proteomes" id="UP000294444"/>
    </source>
</evidence>